<protein>
    <submittedName>
        <fullName evidence="3">Uncharacterized protein</fullName>
    </submittedName>
</protein>
<evidence type="ECO:0000313" key="4">
    <source>
        <dbReference type="Proteomes" id="UP001596113"/>
    </source>
</evidence>
<feature type="compositionally biased region" description="Polar residues" evidence="2">
    <location>
        <begin position="11"/>
        <end position="31"/>
    </location>
</feature>
<name>A0ABW0HXL9_9BACL</name>
<comment type="caution">
    <text evidence="3">The sequence shown here is derived from an EMBL/GenBank/DDBJ whole genome shotgun (WGS) entry which is preliminary data.</text>
</comment>
<feature type="region of interest" description="Disordered" evidence="2">
    <location>
        <begin position="1"/>
        <end position="45"/>
    </location>
</feature>
<proteinExistence type="predicted"/>
<evidence type="ECO:0000256" key="2">
    <source>
        <dbReference type="SAM" id="MobiDB-lite"/>
    </source>
</evidence>
<gene>
    <name evidence="3" type="ORF">ACFPOF_20390</name>
</gene>
<evidence type="ECO:0000256" key="1">
    <source>
        <dbReference type="SAM" id="Coils"/>
    </source>
</evidence>
<accession>A0ABW0HXL9</accession>
<sequence length="355" mass="38591">MTKADAEQHLTTDSPNVEASSGISTSGTLQPSEEEIKPKEDNSPVGFVLSSPGQASFIRWSESEGKISGQLQIATISEKRIQSASHVFTGEQTKDEINVTFAWTDGFAGKSWTGKIGDNKLTLFIPSSDGKIASIEFSKGSIEDYNNAVTVIQRNLSKGLQQEEAEKQQAQLKHDQEVAVRNIVSALDSLRATTKDLSQFNFNDVLGDFEKDWSTMKSNYQTLRADSVVQPFDGVQLGTVQSDLGTLESDRGSISSDEGSLESSITSLGYLMDEIQRNINKLKNAWEEVQGLRAVTSLELEDINAAITDAQKQIKASQGIQANAVGQVAVYVAKADKLLKEASNYVATLKPNDSE</sequence>
<dbReference type="RefSeq" id="WP_378135997.1">
    <property type="nucleotide sequence ID" value="NZ_JBHSMI010000028.1"/>
</dbReference>
<feature type="compositionally biased region" description="Basic and acidic residues" evidence="2">
    <location>
        <begin position="1"/>
        <end position="10"/>
    </location>
</feature>
<keyword evidence="4" id="KW-1185">Reference proteome</keyword>
<keyword evidence="1" id="KW-0175">Coiled coil</keyword>
<reference evidence="4" key="1">
    <citation type="journal article" date="2019" name="Int. J. Syst. Evol. Microbiol.">
        <title>The Global Catalogue of Microorganisms (GCM) 10K type strain sequencing project: providing services to taxonomists for standard genome sequencing and annotation.</title>
        <authorList>
            <consortium name="The Broad Institute Genomics Platform"/>
            <consortium name="The Broad Institute Genome Sequencing Center for Infectious Disease"/>
            <person name="Wu L."/>
            <person name="Ma J."/>
        </authorList>
    </citation>
    <scope>NUCLEOTIDE SEQUENCE [LARGE SCALE GENOMIC DNA]</scope>
    <source>
        <strain evidence="4">CGMCC 1.18575</strain>
    </source>
</reference>
<organism evidence="3 4">
    <name type="scientific">Cohnella soli</name>
    <dbReference type="NCBI Taxonomy" id="425005"/>
    <lineage>
        <taxon>Bacteria</taxon>
        <taxon>Bacillati</taxon>
        <taxon>Bacillota</taxon>
        <taxon>Bacilli</taxon>
        <taxon>Bacillales</taxon>
        <taxon>Paenibacillaceae</taxon>
        <taxon>Cohnella</taxon>
    </lineage>
</organism>
<dbReference type="EMBL" id="JBHSMI010000028">
    <property type="protein sequence ID" value="MFC5405105.1"/>
    <property type="molecule type" value="Genomic_DNA"/>
</dbReference>
<dbReference type="Proteomes" id="UP001596113">
    <property type="component" value="Unassembled WGS sequence"/>
</dbReference>
<feature type="coiled-coil region" evidence="1">
    <location>
        <begin position="153"/>
        <end position="180"/>
    </location>
</feature>
<evidence type="ECO:0000313" key="3">
    <source>
        <dbReference type="EMBL" id="MFC5405105.1"/>
    </source>
</evidence>